<evidence type="ECO:0000313" key="2">
    <source>
        <dbReference type="Proteomes" id="UP000291659"/>
    </source>
</evidence>
<keyword evidence="1" id="KW-0378">Hydrolase</keyword>
<organism evidence="1 2">
    <name type="scientific">Rhizobium ruizarguesonis</name>
    <dbReference type="NCBI Taxonomy" id="2081791"/>
    <lineage>
        <taxon>Bacteria</taxon>
        <taxon>Pseudomonadati</taxon>
        <taxon>Pseudomonadota</taxon>
        <taxon>Alphaproteobacteria</taxon>
        <taxon>Hyphomicrobiales</taxon>
        <taxon>Rhizobiaceae</taxon>
        <taxon>Rhizobium/Agrobacterium group</taxon>
        <taxon>Rhizobium</taxon>
    </lineage>
</organism>
<name>A0ABY1WY98_9HYPH</name>
<dbReference type="GO" id="GO:0016787">
    <property type="term" value="F:hydrolase activity"/>
    <property type="evidence" value="ECO:0007669"/>
    <property type="project" value="UniProtKB-KW"/>
</dbReference>
<dbReference type="InterPro" id="IPR029058">
    <property type="entry name" value="AB_hydrolase_fold"/>
</dbReference>
<reference evidence="1 2" key="1">
    <citation type="submission" date="2019-02" db="EMBL/GenBank/DDBJ databases">
        <title>The genomic architecture of introgression among sibling species of bacteria.</title>
        <authorList>
            <person name="Cavassim M.I.A."/>
            <person name="Moeskjaer S."/>
            <person name="Moslemi C."/>
            <person name="Fields B."/>
            <person name="Bachmann A."/>
            <person name="Vilhjalmsson B."/>
            <person name="Schierup M.H."/>
            <person name="Young J.P.W."/>
            <person name="Andersen S.U."/>
        </authorList>
    </citation>
    <scope>NUCLEOTIDE SEQUENCE [LARGE SCALE GENOMIC DNA]</scope>
    <source>
        <strain evidence="1 2">SM141A</strain>
    </source>
</reference>
<accession>A0ABY1WY98</accession>
<keyword evidence="2" id="KW-1185">Reference proteome</keyword>
<comment type="caution">
    <text evidence="1">The sequence shown here is derived from an EMBL/GenBank/DDBJ whole genome shotgun (WGS) entry which is preliminary data.</text>
</comment>
<dbReference type="InterPro" id="IPR010297">
    <property type="entry name" value="DUF900_hydrolase"/>
</dbReference>
<dbReference type="Pfam" id="PF05990">
    <property type="entry name" value="DUF900"/>
    <property type="match status" value="1"/>
</dbReference>
<sequence>MTLFMNFRERSVAGGVKDPTFLEGTAQTAGGGLKVISDGAVIRRTLRRDVLFATHGFNVSMLEGVCSLGRLEEALNLPESCQFIGILWPGDFWIPVINYPFEGETATDCGRRLARYCDRNLRSSSSISFITHSLGARLALQAAQVLQTRVRSICLTAAAVNSDCLTTQYAGAFANSSIVSVLASHKDLVLKLAFPIGDPIADLLHSDHAPFRPALGYGGPSSAVGATVPPWQIPDTAGYNHGDYLPPSNRAAAFPDADAKWNRSTGFMRRSFLGQPQTWPD</sequence>
<gene>
    <name evidence="1" type="ORF">ELH98_35440</name>
</gene>
<proteinExistence type="predicted"/>
<dbReference type="Proteomes" id="UP000291659">
    <property type="component" value="Unassembled WGS sequence"/>
</dbReference>
<dbReference type="RefSeq" id="WP_130657514.1">
    <property type="nucleotide sequence ID" value="NZ_SIOM01000016.1"/>
</dbReference>
<protein>
    <submittedName>
        <fullName evidence="1">Alpha/beta hydrolase</fullName>
    </submittedName>
</protein>
<dbReference type="SUPFAM" id="SSF53474">
    <property type="entry name" value="alpha/beta-Hydrolases"/>
    <property type="match status" value="1"/>
</dbReference>
<dbReference type="EMBL" id="SIOX01000011">
    <property type="protein sequence ID" value="TAX65180.1"/>
    <property type="molecule type" value="Genomic_DNA"/>
</dbReference>
<evidence type="ECO:0000313" key="1">
    <source>
        <dbReference type="EMBL" id="TAX65180.1"/>
    </source>
</evidence>